<reference evidence="4" key="2">
    <citation type="journal article" date="2023" name="IMA Fungus">
        <title>Comparative genomic study of the Penicillium genus elucidates a diverse pangenome and 15 lateral gene transfer events.</title>
        <authorList>
            <person name="Petersen C."/>
            <person name="Sorensen T."/>
            <person name="Nielsen M.R."/>
            <person name="Sondergaard T.E."/>
            <person name="Sorensen J.L."/>
            <person name="Fitzpatrick D.A."/>
            <person name="Frisvad J.C."/>
            <person name="Nielsen K.L."/>
        </authorList>
    </citation>
    <scope>NUCLEOTIDE SEQUENCE</scope>
    <source>
        <strain evidence="4">IBT 16125</strain>
    </source>
</reference>
<accession>A0AAD6G723</accession>
<gene>
    <name evidence="4" type="ORF">N7458_000009</name>
</gene>
<dbReference type="InterPro" id="IPR001789">
    <property type="entry name" value="Sig_transdc_resp-reg_receiver"/>
</dbReference>
<keyword evidence="5" id="KW-1185">Reference proteome</keyword>
<proteinExistence type="predicted"/>
<dbReference type="EMBL" id="JAPVEA010000001">
    <property type="protein sequence ID" value="KAJ5464323.1"/>
    <property type="molecule type" value="Genomic_DNA"/>
</dbReference>
<evidence type="ECO:0000256" key="1">
    <source>
        <dbReference type="PROSITE-ProRule" id="PRU00169"/>
    </source>
</evidence>
<evidence type="ECO:0000313" key="5">
    <source>
        <dbReference type="Proteomes" id="UP001213681"/>
    </source>
</evidence>
<protein>
    <recommendedName>
        <fullName evidence="3">Response regulatory domain-containing protein</fullName>
    </recommendedName>
</protein>
<dbReference type="Gene3D" id="3.40.50.2300">
    <property type="match status" value="1"/>
</dbReference>
<dbReference type="AlphaFoldDB" id="A0AAD6G723"/>
<dbReference type="Proteomes" id="UP001213681">
    <property type="component" value="Unassembled WGS sequence"/>
</dbReference>
<dbReference type="RefSeq" id="XP_056771170.1">
    <property type="nucleotide sequence ID" value="XM_056903403.1"/>
</dbReference>
<dbReference type="GO" id="GO:0000160">
    <property type="term" value="P:phosphorelay signal transduction system"/>
    <property type="evidence" value="ECO:0007669"/>
    <property type="project" value="InterPro"/>
</dbReference>
<evidence type="ECO:0000256" key="2">
    <source>
        <dbReference type="SAM" id="MobiDB-lite"/>
    </source>
</evidence>
<name>A0AAD6G723_9EURO</name>
<sequence length="63" mass="6956">MDGLTSTSEIRDFEKENSLSPSGMTALTGIASAAMQDQAFSVEIDYLVKPLSLRKLRKTMNME</sequence>
<comment type="caution">
    <text evidence="4">The sequence shown here is derived from an EMBL/GenBank/DDBJ whole genome shotgun (WGS) entry which is preliminary data.</text>
</comment>
<reference evidence="4" key="1">
    <citation type="submission" date="2022-12" db="EMBL/GenBank/DDBJ databases">
        <authorList>
            <person name="Petersen C."/>
        </authorList>
    </citation>
    <scope>NUCLEOTIDE SEQUENCE</scope>
    <source>
        <strain evidence="4">IBT 16125</strain>
    </source>
</reference>
<dbReference type="InterPro" id="IPR011006">
    <property type="entry name" value="CheY-like_superfamily"/>
</dbReference>
<organism evidence="4 5">
    <name type="scientific">Penicillium daleae</name>
    <dbReference type="NCBI Taxonomy" id="63821"/>
    <lineage>
        <taxon>Eukaryota</taxon>
        <taxon>Fungi</taxon>
        <taxon>Dikarya</taxon>
        <taxon>Ascomycota</taxon>
        <taxon>Pezizomycotina</taxon>
        <taxon>Eurotiomycetes</taxon>
        <taxon>Eurotiomycetidae</taxon>
        <taxon>Eurotiales</taxon>
        <taxon>Aspergillaceae</taxon>
        <taxon>Penicillium</taxon>
    </lineage>
</organism>
<dbReference type="GeneID" id="81593646"/>
<evidence type="ECO:0000313" key="4">
    <source>
        <dbReference type="EMBL" id="KAJ5464323.1"/>
    </source>
</evidence>
<evidence type="ECO:0000259" key="3">
    <source>
        <dbReference type="PROSITE" id="PS50110"/>
    </source>
</evidence>
<feature type="region of interest" description="Disordered" evidence="2">
    <location>
        <begin position="1"/>
        <end position="21"/>
    </location>
</feature>
<feature type="domain" description="Response regulatory" evidence="3">
    <location>
        <begin position="1"/>
        <end position="63"/>
    </location>
</feature>
<comment type="caution">
    <text evidence="1">Lacks conserved residue(s) required for the propagation of feature annotation.</text>
</comment>
<dbReference type="PROSITE" id="PS50110">
    <property type="entry name" value="RESPONSE_REGULATORY"/>
    <property type="match status" value="1"/>
</dbReference>
<dbReference type="SUPFAM" id="SSF52172">
    <property type="entry name" value="CheY-like"/>
    <property type="match status" value="1"/>
</dbReference>